<evidence type="ECO:0000256" key="5">
    <source>
        <dbReference type="ARBA" id="ARBA00024195"/>
    </source>
</evidence>
<dbReference type="AlphaFoldDB" id="A0AAV2SIR4"/>
<feature type="non-terminal residue" evidence="7">
    <location>
        <position position="167"/>
    </location>
</feature>
<dbReference type="PROSITE" id="PS50240">
    <property type="entry name" value="TRYPSIN_DOM"/>
    <property type="match status" value="1"/>
</dbReference>
<dbReference type="PANTHER" id="PTHR24264:SF69">
    <property type="entry name" value="TRYPSIN-3"/>
    <property type="match status" value="1"/>
</dbReference>
<keyword evidence="3" id="KW-0720">Serine protease</keyword>
<dbReference type="InterPro" id="IPR001254">
    <property type="entry name" value="Trypsin_dom"/>
</dbReference>
<reference evidence="7 8" key="1">
    <citation type="submission" date="2024-05" db="EMBL/GenBank/DDBJ databases">
        <authorList>
            <person name="Wallberg A."/>
        </authorList>
    </citation>
    <scope>NUCLEOTIDE SEQUENCE [LARGE SCALE GENOMIC DNA]</scope>
</reference>
<dbReference type="Gene3D" id="2.40.10.10">
    <property type="entry name" value="Trypsin-like serine proteases"/>
    <property type="match status" value="1"/>
</dbReference>
<evidence type="ECO:0000259" key="6">
    <source>
        <dbReference type="PROSITE" id="PS50240"/>
    </source>
</evidence>
<comment type="similarity">
    <text evidence="5">Belongs to the peptidase S1 family. CLIP subfamily.</text>
</comment>
<accession>A0AAV2SIR4</accession>
<dbReference type="EMBL" id="CAXKWB010073015">
    <property type="protein sequence ID" value="CAL4196629.1"/>
    <property type="molecule type" value="Genomic_DNA"/>
</dbReference>
<keyword evidence="1" id="KW-0645">Protease</keyword>
<organism evidence="7 8">
    <name type="scientific">Meganyctiphanes norvegica</name>
    <name type="common">Northern krill</name>
    <name type="synonym">Thysanopoda norvegica</name>
    <dbReference type="NCBI Taxonomy" id="48144"/>
    <lineage>
        <taxon>Eukaryota</taxon>
        <taxon>Metazoa</taxon>
        <taxon>Ecdysozoa</taxon>
        <taxon>Arthropoda</taxon>
        <taxon>Crustacea</taxon>
        <taxon>Multicrustacea</taxon>
        <taxon>Malacostraca</taxon>
        <taxon>Eumalacostraca</taxon>
        <taxon>Eucarida</taxon>
        <taxon>Euphausiacea</taxon>
        <taxon>Euphausiidae</taxon>
        <taxon>Meganyctiphanes</taxon>
    </lineage>
</organism>
<keyword evidence="4" id="KW-1015">Disulfide bond</keyword>
<dbReference type="Proteomes" id="UP001497623">
    <property type="component" value="Unassembled WGS sequence"/>
</dbReference>
<dbReference type="Pfam" id="PF00089">
    <property type="entry name" value="Trypsin"/>
    <property type="match status" value="1"/>
</dbReference>
<feature type="non-terminal residue" evidence="7">
    <location>
        <position position="1"/>
    </location>
</feature>
<dbReference type="SUPFAM" id="SSF50494">
    <property type="entry name" value="Trypsin-like serine proteases"/>
    <property type="match status" value="1"/>
</dbReference>
<dbReference type="InterPro" id="IPR043504">
    <property type="entry name" value="Peptidase_S1_PA_chymotrypsin"/>
</dbReference>
<evidence type="ECO:0000256" key="2">
    <source>
        <dbReference type="ARBA" id="ARBA00022801"/>
    </source>
</evidence>
<dbReference type="PANTHER" id="PTHR24264">
    <property type="entry name" value="TRYPSIN-RELATED"/>
    <property type="match status" value="1"/>
</dbReference>
<evidence type="ECO:0000256" key="3">
    <source>
        <dbReference type="ARBA" id="ARBA00022825"/>
    </source>
</evidence>
<dbReference type="PROSITE" id="PS00135">
    <property type="entry name" value="TRYPSIN_SER"/>
    <property type="match status" value="1"/>
</dbReference>
<feature type="domain" description="Peptidase S1" evidence="6">
    <location>
        <begin position="1"/>
        <end position="167"/>
    </location>
</feature>
<keyword evidence="2" id="KW-0378">Hydrolase</keyword>
<comment type="caution">
    <text evidence="7">The sequence shown here is derived from an EMBL/GenBank/DDBJ whole genome shotgun (WGS) entry which is preliminary data.</text>
</comment>
<dbReference type="GO" id="GO:0006508">
    <property type="term" value="P:proteolysis"/>
    <property type="evidence" value="ECO:0007669"/>
    <property type="project" value="UniProtKB-KW"/>
</dbReference>
<dbReference type="InterPro" id="IPR009003">
    <property type="entry name" value="Peptidase_S1_PA"/>
</dbReference>
<sequence length="167" mass="17772">PVQVLLGNHHLLETDAAELRVDVKRVIDHPAYWNIDKDFSLVELANPLDLDALAPHIRPICLPSSSNPEQYDGVPAIVSGWGTTSLGGPQPDALQEVTVNTISNAECNEDYNLTSGIITSSMICALSPGKDSCRGDSGGPLVTNVGSYFNLIGVVSWGVDCADPNYP</sequence>
<proteinExistence type="inferred from homology"/>
<dbReference type="PRINTS" id="PR00722">
    <property type="entry name" value="CHYMOTRYPSIN"/>
</dbReference>
<keyword evidence="8" id="KW-1185">Reference proteome</keyword>
<evidence type="ECO:0000313" key="7">
    <source>
        <dbReference type="EMBL" id="CAL4196629.1"/>
    </source>
</evidence>
<dbReference type="InterPro" id="IPR033116">
    <property type="entry name" value="TRYPSIN_SER"/>
</dbReference>
<dbReference type="InterPro" id="IPR001314">
    <property type="entry name" value="Peptidase_S1A"/>
</dbReference>
<dbReference type="GO" id="GO:0004252">
    <property type="term" value="F:serine-type endopeptidase activity"/>
    <property type="evidence" value="ECO:0007669"/>
    <property type="project" value="InterPro"/>
</dbReference>
<dbReference type="CDD" id="cd00190">
    <property type="entry name" value="Tryp_SPc"/>
    <property type="match status" value="1"/>
</dbReference>
<evidence type="ECO:0000313" key="8">
    <source>
        <dbReference type="Proteomes" id="UP001497623"/>
    </source>
</evidence>
<gene>
    <name evidence="7" type="ORF">MNOR_LOCUS37193</name>
</gene>
<evidence type="ECO:0000256" key="1">
    <source>
        <dbReference type="ARBA" id="ARBA00022670"/>
    </source>
</evidence>
<dbReference type="InterPro" id="IPR050127">
    <property type="entry name" value="Serine_Proteases_S1"/>
</dbReference>
<dbReference type="SMART" id="SM00020">
    <property type="entry name" value="Tryp_SPc"/>
    <property type="match status" value="1"/>
</dbReference>
<evidence type="ECO:0000256" key="4">
    <source>
        <dbReference type="ARBA" id="ARBA00023157"/>
    </source>
</evidence>
<protein>
    <recommendedName>
        <fullName evidence="6">Peptidase S1 domain-containing protein</fullName>
    </recommendedName>
</protein>
<dbReference type="GO" id="GO:0005615">
    <property type="term" value="C:extracellular space"/>
    <property type="evidence" value="ECO:0007669"/>
    <property type="project" value="TreeGrafter"/>
</dbReference>
<name>A0AAV2SIR4_MEGNR</name>
<dbReference type="FunFam" id="2.40.10.10:FF:000002">
    <property type="entry name" value="Transmembrane protease serine"/>
    <property type="match status" value="1"/>
</dbReference>